<evidence type="ECO:0000313" key="2">
    <source>
        <dbReference type="EMBL" id="KAF5532533.1"/>
    </source>
</evidence>
<proteinExistence type="predicted"/>
<feature type="compositionally biased region" description="Basic and acidic residues" evidence="1">
    <location>
        <begin position="147"/>
        <end position="161"/>
    </location>
</feature>
<sequence>MSSPIPMPTARQAELHNRFKQYLSRERQGPPIEVLKAAKALVQEEGLNPYHAAHLHTKLAEVPVMGLHHATECVKTLTQLVETNDSADIEKQLQEATKIMLERQKVENAWMESQSTMSLECRGAALRNRYMVFFYCLEQDQSSPSEQEQKEQDPFMDDSKVKRARTADSGGEKEYKEQKEKEDSYEDAWVILAL</sequence>
<dbReference type="AlphaFoldDB" id="A0A8H5IAK8"/>
<feature type="compositionally biased region" description="Basic and acidic residues" evidence="1">
    <location>
        <begin position="170"/>
        <end position="182"/>
    </location>
</feature>
<feature type="region of interest" description="Disordered" evidence="1">
    <location>
        <begin position="143"/>
        <end position="184"/>
    </location>
</feature>
<evidence type="ECO:0000256" key="1">
    <source>
        <dbReference type="SAM" id="MobiDB-lite"/>
    </source>
</evidence>
<accession>A0A8H5IAK8</accession>
<name>A0A8H5IAK8_9HYPO</name>
<dbReference type="EMBL" id="JAAOAM010000361">
    <property type="protein sequence ID" value="KAF5532533.1"/>
    <property type="molecule type" value="Genomic_DNA"/>
</dbReference>
<dbReference type="Proteomes" id="UP000522262">
    <property type="component" value="Unassembled WGS sequence"/>
</dbReference>
<keyword evidence="3" id="KW-1185">Reference proteome</keyword>
<organism evidence="2 3">
    <name type="scientific">Fusarium mexicanum</name>
    <dbReference type="NCBI Taxonomy" id="751941"/>
    <lineage>
        <taxon>Eukaryota</taxon>
        <taxon>Fungi</taxon>
        <taxon>Dikarya</taxon>
        <taxon>Ascomycota</taxon>
        <taxon>Pezizomycotina</taxon>
        <taxon>Sordariomycetes</taxon>
        <taxon>Hypocreomycetidae</taxon>
        <taxon>Hypocreales</taxon>
        <taxon>Nectriaceae</taxon>
        <taxon>Fusarium</taxon>
        <taxon>Fusarium fujikuroi species complex</taxon>
    </lineage>
</organism>
<evidence type="ECO:0000313" key="3">
    <source>
        <dbReference type="Proteomes" id="UP000522262"/>
    </source>
</evidence>
<protein>
    <submittedName>
        <fullName evidence="2">Uncharacterized protein</fullName>
    </submittedName>
</protein>
<reference evidence="2 3" key="1">
    <citation type="submission" date="2020-05" db="EMBL/GenBank/DDBJ databases">
        <title>Identification and distribution of gene clusters putatively required for synthesis of sphingolipid metabolism inhibitors in phylogenetically diverse species of the filamentous fungus Fusarium.</title>
        <authorList>
            <person name="Kim H.-S."/>
            <person name="Busman M."/>
            <person name="Brown D.W."/>
            <person name="Divon H."/>
            <person name="Uhlig S."/>
            <person name="Proctor R.H."/>
        </authorList>
    </citation>
    <scope>NUCLEOTIDE SEQUENCE [LARGE SCALE GENOMIC DNA]</scope>
    <source>
        <strain evidence="2 3">NRRL 53147</strain>
    </source>
</reference>
<comment type="caution">
    <text evidence="2">The sequence shown here is derived from an EMBL/GenBank/DDBJ whole genome shotgun (WGS) entry which is preliminary data.</text>
</comment>
<gene>
    <name evidence="2" type="ORF">FMEXI_12333</name>
</gene>